<sequence length="438" mass="47528">MPGTAAQHDGATPRPADERPDAAGPDPVGVGVDLDARIRLHPLTYLPEGDEVTVGCAATDSYAVLPADGAELLRRLGEGCTLGEGASWYLETYGESVDLGDFLEALGELDFLAPTGEAAAEAAGPARPVRWARLGRLVFSPLSGLLLLALAVLTAVAMAEHHDLVPANNNLFFTKYMSVIELVTFLGQIPLLLLHESFHALAGRRLGLSSRLTIGRRLYYIVFLTEMDGLVAVPRRKRFLPMLAGMLADLLVIMLLTLAADLTRHPDGRLGLAGGILLATSYMTVLRLIWQFFLYLETDLYYVAVTVLGCVDLQGTARAVLRNRWNRLVGRPERMTDPELWHPRDRAAARWYSWLLLAGWTFSFGSLGFIVVPIAVRVFGRVLGRLADPGTQSVGGLLDSAVFLSLNLAQLGFALWLALQERRRRHAAGAAAAATTPS</sequence>
<evidence type="ECO:0008006" key="5">
    <source>
        <dbReference type="Google" id="ProtNLM"/>
    </source>
</evidence>
<organism evidence="3 4">
    <name type="scientific">Kitasatospora viridis</name>
    <dbReference type="NCBI Taxonomy" id="281105"/>
    <lineage>
        <taxon>Bacteria</taxon>
        <taxon>Bacillati</taxon>
        <taxon>Actinomycetota</taxon>
        <taxon>Actinomycetes</taxon>
        <taxon>Kitasatosporales</taxon>
        <taxon>Streptomycetaceae</taxon>
        <taxon>Kitasatospora</taxon>
    </lineage>
</organism>
<name>A0A561SDF3_9ACTN</name>
<feature type="transmembrane region" description="Helical" evidence="2">
    <location>
        <begin position="171"/>
        <end position="194"/>
    </location>
</feature>
<feature type="transmembrane region" description="Helical" evidence="2">
    <location>
        <begin position="239"/>
        <end position="260"/>
    </location>
</feature>
<keyword evidence="2" id="KW-0812">Transmembrane</keyword>
<feature type="transmembrane region" description="Helical" evidence="2">
    <location>
        <begin position="354"/>
        <end position="380"/>
    </location>
</feature>
<feature type="region of interest" description="Disordered" evidence="1">
    <location>
        <begin position="1"/>
        <end position="30"/>
    </location>
</feature>
<protein>
    <recommendedName>
        <fullName evidence="5">Peptide zinc metalloprotease protein</fullName>
    </recommendedName>
</protein>
<feature type="transmembrane region" description="Helical" evidence="2">
    <location>
        <begin position="137"/>
        <end position="159"/>
    </location>
</feature>
<dbReference type="EMBL" id="VIWT01000006">
    <property type="protein sequence ID" value="TWF72874.1"/>
    <property type="molecule type" value="Genomic_DNA"/>
</dbReference>
<evidence type="ECO:0000256" key="1">
    <source>
        <dbReference type="SAM" id="MobiDB-lite"/>
    </source>
</evidence>
<keyword evidence="4" id="KW-1185">Reference proteome</keyword>
<evidence type="ECO:0000313" key="3">
    <source>
        <dbReference type="EMBL" id="TWF72874.1"/>
    </source>
</evidence>
<dbReference type="RefSeq" id="WP_211786482.1">
    <property type="nucleotide sequence ID" value="NZ_BAAAMZ010000001.1"/>
</dbReference>
<dbReference type="AlphaFoldDB" id="A0A561SDF3"/>
<comment type="caution">
    <text evidence="3">The sequence shown here is derived from an EMBL/GenBank/DDBJ whole genome shotgun (WGS) entry which is preliminary data.</text>
</comment>
<evidence type="ECO:0000313" key="4">
    <source>
        <dbReference type="Proteomes" id="UP000317940"/>
    </source>
</evidence>
<evidence type="ECO:0000256" key="2">
    <source>
        <dbReference type="SAM" id="Phobius"/>
    </source>
</evidence>
<feature type="transmembrane region" description="Helical" evidence="2">
    <location>
        <begin position="272"/>
        <end position="294"/>
    </location>
</feature>
<accession>A0A561SDF3</accession>
<feature type="transmembrane region" description="Helical" evidence="2">
    <location>
        <begin position="400"/>
        <end position="419"/>
    </location>
</feature>
<reference evidence="3 4" key="1">
    <citation type="submission" date="2019-06" db="EMBL/GenBank/DDBJ databases">
        <title>Sequencing the genomes of 1000 actinobacteria strains.</title>
        <authorList>
            <person name="Klenk H.-P."/>
        </authorList>
    </citation>
    <scope>NUCLEOTIDE SEQUENCE [LARGE SCALE GENOMIC DNA]</scope>
    <source>
        <strain evidence="3 4">DSM 44826</strain>
    </source>
</reference>
<proteinExistence type="predicted"/>
<dbReference type="Proteomes" id="UP000317940">
    <property type="component" value="Unassembled WGS sequence"/>
</dbReference>
<gene>
    <name evidence="3" type="ORF">FHX73_1625</name>
</gene>
<keyword evidence="2" id="KW-1133">Transmembrane helix</keyword>
<keyword evidence="2" id="KW-0472">Membrane</keyword>